<dbReference type="Proteomes" id="UP000059074">
    <property type="component" value="Unassembled WGS sequence"/>
</dbReference>
<dbReference type="OrthoDB" id="9809513at2"/>
<organism evidence="1 2">
    <name type="scientific">Hyphomicrobium sulfonivorans</name>
    <dbReference type="NCBI Taxonomy" id="121290"/>
    <lineage>
        <taxon>Bacteria</taxon>
        <taxon>Pseudomonadati</taxon>
        <taxon>Pseudomonadota</taxon>
        <taxon>Alphaproteobacteria</taxon>
        <taxon>Hyphomicrobiales</taxon>
        <taxon>Hyphomicrobiaceae</taxon>
        <taxon>Hyphomicrobium</taxon>
    </lineage>
</organism>
<gene>
    <name evidence="1" type="ORF">APY04_3182</name>
</gene>
<accession>A0A125NTV9</accession>
<dbReference type="RefSeq" id="WP_068464412.1">
    <property type="nucleotide sequence ID" value="NZ_JAEFBX010000002.1"/>
</dbReference>
<evidence type="ECO:0000313" key="1">
    <source>
        <dbReference type="EMBL" id="KWT64710.1"/>
    </source>
</evidence>
<dbReference type="EMBL" id="LMTR01000089">
    <property type="protein sequence ID" value="KWT64710.1"/>
    <property type="molecule type" value="Genomic_DNA"/>
</dbReference>
<dbReference type="AlphaFoldDB" id="A0A125NTV9"/>
<reference evidence="1 2" key="1">
    <citation type="submission" date="2015-10" db="EMBL/GenBank/DDBJ databases">
        <title>Transcriptomic analysis of a linuron degrading triple-species bacterial consortium.</title>
        <authorList>
            <person name="Albers P."/>
        </authorList>
    </citation>
    <scope>NUCLEOTIDE SEQUENCE [LARGE SCALE GENOMIC DNA]</scope>
    <source>
        <strain evidence="1 2">WDL6</strain>
    </source>
</reference>
<comment type="caution">
    <text evidence="1">The sequence shown here is derived from an EMBL/GenBank/DDBJ whole genome shotgun (WGS) entry which is preliminary data.</text>
</comment>
<keyword evidence="2" id="KW-1185">Reference proteome</keyword>
<proteinExistence type="predicted"/>
<evidence type="ECO:0000313" key="2">
    <source>
        <dbReference type="Proteomes" id="UP000059074"/>
    </source>
</evidence>
<name>A0A125NTV9_HYPSL</name>
<dbReference type="PATRIC" id="fig|121290.4.peg.3639"/>
<sequence length="81" mass="9010">MELFDKLDSDDSTHRALSLILEAWDEGTESGVPNEQMAYAALFTALTDLVAQFGEDAVVKLANGLERRIRIGEFTLHATRQ</sequence>
<dbReference type="STRING" id="121290.APY04_3182"/>
<protein>
    <submittedName>
        <fullName evidence="1">Uncharacterized protein</fullName>
    </submittedName>
</protein>